<comment type="caution">
    <text evidence="3">The sequence shown here is derived from an EMBL/GenBank/DDBJ whole genome shotgun (WGS) entry which is preliminary data.</text>
</comment>
<evidence type="ECO:0000259" key="1">
    <source>
        <dbReference type="Pfam" id="PF00534"/>
    </source>
</evidence>
<dbReference type="Gene3D" id="3.40.50.2000">
    <property type="entry name" value="Glycogen Phosphorylase B"/>
    <property type="match status" value="2"/>
</dbReference>
<dbReference type="PANTHER" id="PTHR45947">
    <property type="entry name" value="SULFOQUINOVOSYL TRANSFERASE SQD2"/>
    <property type="match status" value="1"/>
</dbReference>
<dbReference type="InterPro" id="IPR050194">
    <property type="entry name" value="Glycosyltransferase_grp1"/>
</dbReference>
<protein>
    <recommendedName>
        <fullName evidence="5">Glycosyltransferase subfamily 4-like N-terminal domain-containing protein</fullName>
    </recommendedName>
</protein>
<dbReference type="STRING" id="1802385.A2856_01365"/>
<dbReference type="PANTHER" id="PTHR45947:SF13">
    <property type="entry name" value="TRANSFERASE"/>
    <property type="match status" value="1"/>
</dbReference>
<evidence type="ECO:0000259" key="2">
    <source>
        <dbReference type="Pfam" id="PF13439"/>
    </source>
</evidence>
<dbReference type="InterPro" id="IPR001296">
    <property type="entry name" value="Glyco_trans_1"/>
</dbReference>
<dbReference type="Proteomes" id="UP000177885">
    <property type="component" value="Unassembled WGS sequence"/>
</dbReference>
<gene>
    <name evidence="3" type="ORF">A2856_01365</name>
</gene>
<dbReference type="EMBL" id="MGDT01000007">
    <property type="protein sequence ID" value="OGL66328.1"/>
    <property type="molecule type" value="Genomic_DNA"/>
</dbReference>
<dbReference type="Pfam" id="PF13439">
    <property type="entry name" value="Glyco_transf_4"/>
    <property type="match status" value="1"/>
</dbReference>
<dbReference type="GO" id="GO:0016757">
    <property type="term" value="F:glycosyltransferase activity"/>
    <property type="evidence" value="ECO:0007669"/>
    <property type="project" value="InterPro"/>
</dbReference>
<organism evidence="3 4">
    <name type="scientific">Candidatus Uhrbacteria bacterium RIFCSPHIGHO2_01_FULL_63_20</name>
    <dbReference type="NCBI Taxonomy" id="1802385"/>
    <lineage>
        <taxon>Bacteria</taxon>
        <taxon>Candidatus Uhriibacteriota</taxon>
    </lineage>
</organism>
<evidence type="ECO:0008006" key="5">
    <source>
        <dbReference type="Google" id="ProtNLM"/>
    </source>
</evidence>
<dbReference type="AlphaFoldDB" id="A0A1F7TL31"/>
<evidence type="ECO:0000313" key="4">
    <source>
        <dbReference type="Proteomes" id="UP000177885"/>
    </source>
</evidence>
<dbReference type="InterPro" id="IPR028098">
    <property type="entry name" value="Glyco_trans_4-like_N"/>
</dbReference>
<feature type="domain" description="Glycosyltransferase subfamily 4-like N-terminal" evidence="2">
    <location>
        <begin position="14"/>
        <end position="221"/>
    </location>
</feature>
<proteinExistence type="predicted"/>
<dbReference type="Pfam" id="PF00534">
    <property type="entry name" value="Glycos_transf_1"/>
    <property type="match status" value="1"/>
</dbReference>
<reference evidence="3 4" key="1">
    <citation type="journal article" date="2016" name="Nat. Commun.">
        <title>Thousands of microbial genomes shed light on interconnected biogeochemical processes in an aquifer system.</title>
        <authorList>
            <person name="Anantharaman K."/>
            <person name="Brown C.T."/>
            <person name="Hug L.A."/>
            <person name="Sharon I."/>
            <person name="Castelle C.J."/>
            <person name="Probst A.J."/>
            <person name="Thomas B.C."/>
            <person name="Singh A."/>
            <person name="Wilkins M.J."/>
            <person name="Karaoz U."/>
            <person name="Brodie E.L."/>
            <person name="Williams K.H."/>
            <person name="Hubbard S.S."/>
            <person name="Banfield J.F."/>
        </authorList>
    </citation>
    <scope>NUCLEOTIDE SEQUENCE [LARGE SCALE GENOMIC DNA]</scope>
</reference>
<name>A0A1F7TL31_9BACT</name>
<feature type="domain" description="Glycosyl transferase family 1" evidence="1">
    <location>
        <begin position="228"/>
        <end position="378"/>
    </location>
</feature>
<dbReference type="SUPFAM" id="SSF53756">
    <property type="entry name" value="UDP-Glycosyltransferase/glycogen phosphorylase"/>
    <property type="match status" value="1"/>
</dbReference>
<accession>A0A1F7TL31</accession>
<sequence length="408" mass="45949">MTILQVNKFWFMKGGAERYALELSAWLVSQGHEVVPFAMEHPENLPSPYASAFPPFLRTDRVGFGPGGFRTFSNMMWNARARRGLRSLVRETRPDIAHVHNIYTQLSPSVLDALADEGVPTVMTVHDHHLVSPAYDRWAEGCGPAVEKMGVIRATRSKFHKGSYAASFAQAFVFSLHKRLRLYEVGIRAYLCPSRYIERELRGAGFPSERLRYLPFGIDPDLVRPRADHDGYVLAVGRLVPQKGMAMVIRVARMLPEIRFKIVGSGPDEPRLHALGHGLGNVEFLGRRTGEDLDRLYQGAAALMMPSRFHETFGLTALEAMRAGKPVAASAVGALPELVQDRVTGYLVSPLDVHGWAEAVLRLVYDDAMRRKMGREGRLLAETTFHIRRHRQKLMETYEHVRTKNRPA</sequence>
<dbReference type="CDD" id="cd03801">
    <property type="entry name" value="GT4_PimA-like"/>
    <property type="match status" value="1"/>
</dbReference>
<evidence type="ECO:0000313" key="3">
    <source>
        <dbReference type="EMBL" id="OGL66328.1"/>
    </source>
</evidence>